<dbReference type="Pfam" id="PF00106">
    <property type="entry name" value="adh_short"/>
    <property type="match status" value="1"/>
</dbReference>
<dbReference type="PANTHER" id="PTHR43963">
    <property type="entry name" value="CARBONYL REDUCTASE 1-RELATED"/>
    <property type="match status" value="1"/>
</dbReference>
<dbReference type="InterPro" id="IPR002347">
    <property type="entry name" value="SDR_fam"/>
</dbReference>
<dbReference type="SUPFAM" id="SSF51735">
    <property type="entry name" value="NAD(P)-binding Rossmann-fold domains"/>
    <property type="match status" value="1"/>
</dbReference>
<dbReference type="PANTHER" id="PTHR43963:SF4">
    <property type="entry name" value="CARBONYL REDUCTASE (NADPH)"/>
    <property type="match status" value="1"/>
</dbReference>
<dbReference type="OrthoDB" id="7289984at2759"/>
<evidence type="ECO:0000256" key="1">
    <source>
        <dbReference type="ARBA" id="ARBA00006484"/>
    </source>
</evidence>
<name>A0A183AD60_9TREM</name>
<evidence type="ECO:0000313" key="6">
    <source>
        <dbReference type="WBParaSite" id="ECPE_0000490701-mRNA-1"/>
    </source>
</evidence>
<dbReference type="Gene3D" id="3.40.50.720">
    <property type="entry name" value="NAD(P)-binding Rossmann-like Domain"/>
    <property type="match status" value="1"/>
</dbReference>
<reference evidence="4 5" key="2">
    <citation type="submission" date="2018-11" db="EMBL/GenBank/DDBJ databases">
        <authorList>
            <consortium name="Pathogen Informatics"/>
        </authorList>
    </citation>
    <scope>NUCLEOTIDE SEQUENCE [LARGE SCALE GENOMIC DNA]</scope>
    <source>
        <strain evidence="4 5">Egypt</strain>
    </source>
</reference>
<dbReference type="WBParaSite" id="ECPE_0000490701-mRNA-1">
    <property type="protein sequence ID" value="ECPE_0000490701-mRNA-1"/>
    <property type="gene ID" value="ECPE_0000490701"/>
</dbReference>
<dbReference type="GO" id="GO:0004090">
    <property type="term" value="F:carbonyl reductase (NADPH) activity"/>
    <property type="evidence" value="ECO:0007669"/>
    <property type="project" value="TreeGrafter"/>
</dbReference>
<evidence type="ECO:0000313" key="4">
    <source>
        <dbReference type="EMBL" id="VDP73941.1"/>
    </source>
</evidence>
<proteinExistence type="inferred from homology"/>
<evidence type="ECO:0000256" key="2">
    <source>
        <dbReference type="ARBA" id="ARBA00022857"/>
    </source>
</evidence>
<keyword evidence="5" id="KW-1185">Reference proteome</keyword>
<keyword evidence="3" id="KW-0560">Oxidoreductase</keyword>
<dbReference type="Proteomes" id="UP000272942">
    <property type="component" value="Unassembled WGS sequence"/>
</dbReference>
<protein>
    <submittedName>
        <fullName evidence="6">Carbonyl reductase</fullName>
    </submittedName>
</protein>
<dbReference type="AlphaFoldDB" id="A0A183AD60"/>
<reference evidence="6" key="1">
    <citation type="submission" date="2016-06" db="UniProtKB">
        <authorList>
            <consortium name="WormBaseParasite"/>
        </authorList>
    </citation>
    <scope>IDENTIFICATION</scope>
</reference>
<comment type="similarity">
    <text evidence="1">Belongs to the short-chain dehydrogenases/reductases (SDR) family.</text>
</comment>
<sequence>MKAAFVTGANKGIGKAIVAKLAQTLGSTGVWDVYLTARDVERGGQACSDLVNLGLAVKFHQLDITDAKSRHRFLDFLTSQYPKGIGVADDANVPFGEQVRVTMQTNFFDTLEFTEEFIPLLANDARHAEVGDHEQAGWPSTAYGVSKLCLIKASFILGDLLKQDPRNIVMNSCCPGYVSTDMTRHKGSKTPEQGADTPFYLATLPVGVTEPVNQFVSERRVRRWGRGRQTANDKQH</sequence>
<accession>A0A183AD60</accession>
<evidence type="ECO:0000313" key="5">
    <source>
        <dbReference type="Proteomes" id="UP000272942"/>
    </source>
</evidence>
<dbReference type="PRINTS" id="PR00081">
    <property type="entry name" value="GDHRDH"/>
</dbReference>
<gene>
    <name evidence="4" type="ORF">ECPE_LOCUS4895</name>
</gene>
<keyword evidence="2" id="KW-0521">NADP</keyword>
<evidence type="ECO:0000256" key="3">
    <source>
        <dbReference type="ARBA" id="ARBA00023002"/>
    </source>
</evidence>
<dbReference type="EMBL" id="UZAN01041737">
    <property type="protein sequence ID" value="VDP73941.1"/>
    <property type="molecule type" value="Genomic_DNA"/>
</dbReference>
<organism evidence="6">
    <name type="scientific">Echinostoma caproni</name>
    <dbReference type="NCBI Taxonomy" id="27848"/>
    <lineage>
        <taxon>Eukaryota</taxon>
        <taxon>Metazoa</taxon>
        <taxon>Spiralia</taxon>
        <taxon>Lophotrochozoa</taxon>
        <taxon>Platyhelminthes</taxon>
        <taxon>Trematoda</taxon>
        <taxon>Digenea</taxon>
        <taxon>Plagiorchiida</taxon>
        <taxon>Echinostomata</taxon>
        <taxon>Echinostomatoidea</taxon>
        <taxon>Echinostomatidae</taxon>
        <taxon>Echinostoma</taxon>
    </lineage>
</organism>
<dbReference type="InterPro" id="IPR036291">
    <property type="entry name" value="NAD(P)-bd_dom_sf"/>
</dbReference>